<evidence type="ECO:0000313" key="4">
    <source>
        <dbReference type="Proteomes" id="UP000612585"/>
    </source>
</evidence>
<feature type="domain" description="Transglycosylase SLT" evidence="2">
    <location>
        <begin position="146"/>
        <end position="205"/>
    </location>
</feature>
<dbReference type="Proteomes" id="UP000612585">
    <property type="component" value="Unassembled WGS sequence"/>
</dbReference>
<dbReference type="AlphaFoldDB" id="A0A8J3YZN5"/>
<proteinExistence type="predicted"/>
<gene>
    <name evidence="3" type="ORF">Vau01_010430</name>
</gene>
<comment type="caution">
    <text evidence="3">The sequence shown here is derived from an EMBL/GenBank/DDBJ whole genome shotgun (WGS) entry which is preliminary data.</text>
</comment>
<feature type="region of interest" description="Disordered" evidence="1">
    <location>
        <begin position="59"/>
        <end position="113"/>
    </location>
</feature>
<organism evidence="3 4">
    <name type="scientific">Virgisporangium aurantiacum</name>
    <dbReference type="NCBI Taxonomy" id="175570"/>
    <lineage>
        <taxon>Bacteria</taxon>
        <taxon>Bacillati</taxon>
        <taxon>Actinomycetota</taxon>
        <taxon>Actinomycetes</taxon>
        <taxon>Micromonosporales</taxon>
        <taxon>Micromonosporaceae</taxon>
        <taxon>Virgisporangium</taxon>
    </lineage>
</organism>
<sequence>MIRLWNRAGLYRSLGALVLVGGVAGGVAVAADGPARQPASANNAANSRPLNVADLERQDAERAEAERAARDTAQRKADEAAVAAAEQAKKSPSASASGSKSPTGKPGVTAPPAPASCNVYSGNRKTGCSMTLAAGYDLQQVGCLEKLWTKESQWNEKARNPSSGAYGIAQALPPGKMASAGGDYMTNPATQIKWGLGYIKDRYGSPCSAWNHSQNTGWY</sequence>
<feature type="compositionally biased region" description="Low complexity" evidence="1">
    <location>
        <begin position="34"/>
        <end position="49"/>
    </location>
</feature>
<dbReference type="InterPro" id="IPR008258">
    <property type="entry name" value="Transglycosylase_SLT_dom_1"/>
</dbReference>
<keyword evidence="4" id="KW-1185">Reference proteome</keyword>
<feature type="compositionally biased region" description="Low complexity" evidence="1">
    <location>
        <begin position="80"/>
        <end position="107"/>
    </location>
</feature>
<evidence type="ECO:0000313" key="3">
    <source>
        <dbReference type="EMBL" id="GIJ53527.1"/>
    </source>
</evidence>
<feature type="compositionally biased region" description="Basic and acidic residues" evidence="1">
    <location>
        <begin position="59"/>
        <end position="79"/>
    </location>
</feature>
<dbReference type="InterPro" id="IPR023346">
    <property type="entry name" value="Lysozyme-like_dom_sf"/>
</dbReference>
<dbReference type="SUPFAM" id="SSF53955">
    <property type="entry name" value="Lysozyme-like"/>
    <property type="match status" value="1"/>
</dbReference>
<feature type="region of interest" description="Disordered" evidence="1">
    <location>
        <begin position="34"/>
        <end position="53"/>
    </location>
</feature>
<evidence type="ECO:0000259" key="2">
    <source>
        <dbReference type="Pfam" id="PF01464"/>
    </source>
</evidence>
<dbReference type="Gene3D" id="1.10.530.10">
    <property type="match status" value="1"/>
</dbReference>
<reference evidence="3" key="1">
    <citation type="submission" date="2021-01" db="EMBL/GenBank/DDBJ databases">
        <title>Whole genome shotgun sequence of Virgisporangium aurantiacum NBRC 16421.</title>
        <authorList>
            <person name="Komaki H."/>
            <person name="Tamura T."/>
        </authorList>
    </citation>
    <scope>NUCLEOTIDE SEQUENCE</scope>
    <source>
        <strain evidence="3">NBRC 16421</strain>
    </source>
</reference>
<dbReference type="RefSeq" id="WP_203987870.1">
    <property type="nucleotide sequence ID" value="NZ_BOPG01000007.1"/>
</dbReference>
<evidence type="ECO:0000256" key="1">
    <source>
        <dbReference type="SAM" id="MobiDB-lite"/>
    </source>
</evidence>
<name>A0A8J3YZN5_9ACTN</name>
<protein>
    <recommendedName>
        <fullName evidence="2">Transglycosylase SLT domain-containing protein</fullName>
    </recommendedName>
</protein>
<accession>A0A8J3YZN5</accession>
<dbReference type="Pfam" id="PF01464">
    <property type="entry name" value="SLT"/>
    <property type="match status" value="1"/>
</dbReference>
<dbReference type="EMBL" id="BOPG01000007">
    <property type="protein sequence ID" value="GIJ53527.1"/>
    <property type="molecule type" value="Genomic_DNA"/>
</dbReference>